<sequence length="199" mass="22430">MDLNQKAFFDKVATEWDSKNHHDPRKIKDIMNILKPKPGDHVLDVGCGTGVLIPYLLESIGPTGRVVGLDYSKNMLRLAREKFPKQTYPNVDFVLADVMAFETDDLFDLVICYSSFPHFPDKEGSIKKMAELLKPRGKLAICHSQGRNHINKMHKDMGGDMAKVELPSVDIVSQFMVEANLNVQIAIDDDEKYVLVAVK</sequence>
<dbReference type="SUPFAM" id="SSF53335">
    <property type="entry name" value="S-adenosyl-L-methionine-dependent methyltransferases"/>
    <property type="match status" value="1"/>
</dbReference>
<evidence type="ECO:0000313" key="2">
    <source>
        <dbReference type="EMBL" id="ACI17835.1"/>
    </source>
</evidence>
<dbReference type="Pfam" id="PF13847">
    <property type="entry name" value="Methyltransf_31"/>
    <property type="match status" value="1"/>
</dbReference>
<keyword evidence="2" id="KW-0808">Transferase</keyword>
<dbReference type="OrthoDB" id="9801538at2"/>
<dbReference type="STRING" id="309798.COPRO5265_1509"/>
<dbReference type="GO" id="GO:0032259">
    <property type="term" value="P:methylation"/>
    <property type="evidence" value="ECO:0007669"/>
    <property type="project" value="UniProtKB-KW"/>
</dbReference>
<keyword evidence="3" id="KW-1185">Reference proteome</keyword>
<accession>B5Y687</accession>
<reference evidence="2 3" key="2">
    <citation type="journal article" date="2014" name="Genome Announc.">
        <title>Complete Genome Sequence of Coprothermobacter proteolyticus DSM 5265.</title>
        <authorList>
            <person name="Alexiev A."/>
            <person name="Coil D.A."/>
            <person name="Badger J.H."/>
            <person name="Enticknap J."/>
            <person name="Ward N."/>
            <person name="Robb F.T."/>
            <person name="Eisen J.A."/>
        </authorList>
    </citation>
    <scope>NUCLEOTIDE SEQUENCE [LARGE SCALE GENOMIC DNA]</scope>
    <source>
        <strain evidence="3">ATCC 35245 / DSM 5265 / OCM 4 / BT</strain>
    </source>
</reference>
<feature type="domain" description="Methyltransferase" evidence="1">
    <location>
        <begin position="37"/>
        <end position="155"/>
    </location>
</feature>
<protein>
    <submittedName>
        <fullName evidence="2">Menaquinone biosynthesis methyltransferase UbiE</fullName>
        <ecNumber evidence="2">2.1.1.-</ecNumber>
    </submittedName>
</protein>
<dbReference type="PANTHER" id="PTHR43861">
    <property type="entry name" value="TRANS-ACONITATE 2-METHYLTRANSFERASE-RELATED"/>
    <property type="match status" value="1"/>
</dbReference>
<dbReference type="AlphaFoldDB" id="B5Y687"/>
<evidence type="ECO:0000313" key="3">
    <source>
        <dbReference type="Proteomes" id="UP000001732"/>
    </source>
</evidence>
<evidence type="ECO:0000259" key="1">
    <source>
        <dbReference type="Pfam" id="PF13847"/>
    </source>
</evidence>
<reference evidence="3" key="1">
    <citation type="submission" date="2008-08" db="EMBL/GenBank/DDBJ databases">
        <title>The complete genome sequence of Coprothermobacter proteolyticus strain ATCC 5245 / DSM 5265 / BT.</title>
        <authorList>
            <person name="Dodson R.J."/>
            <person name="Durkin A.S."/>
            <person name="Wu M."/>
            <person name="Eisen J."/>
            <person name="Sutton G."/>
        </authorList>
    </citation>
    <scope>NUCLEOTIDE SEQUENCE [LARGE SCALE GENOMIC DNA]</scope>
    <source>
        <strain evidence="3">ATCC 35245 / DSM 5265 / OCM 4 / BT</strain>
    </source>
</reference>
<dbReference type="RefSeq" id="WP_012544486.1">
    <property type="nucleotide sequence ID" value="NC_011295.1"/>
</dbReference>
<organism evidence="2 3">
    <name type="scientific">Coprothermobacter proteolyticus (strain ATCC 35245 / DSM 5265 / OCM 4 / BT)</name>
    <dbReference type="NCBI Taxonomy" id="309798"/>
    <lineage>
        <taxon>Bacteria</taxon>
        <taxon>Pseudomonadati</taxon>
        <taxon>Coprothermobacterota</taxon>
        <taxon>Coprothermobacteria</taxon>
        <taxon>Coprothermobacterales</taxon>
        <taxon>Coprothermobacteraceae</taxon>
        <taxon>Coprothermobacter</taxon>
    </lineage>
</organism>
<proteinExistence type="predicted"/>
<dbReference type="KEGG" id="cpo:COPRO5265_1509"/>
<dbReference type="EMBL" id="CP001145">
    <property type="protein sequence ID" value="ACI17835.1"/>
    <property type="molecule type" value="Genomic_DNA"/>
</dbReference>
<dbReference type="CDD" id="cd02440">
    <property type="entry name" value="AdoMet_MTases"/>
    <property type="match status" value="1"/>
</dbReference>
<name>B5Y687_COPPD</name>
<dbReference type="eggNOG" id="COG2226">
    <property type="taxonomic scope" value="Bacteria"/>
</dbReference>
<gene>
    <name evidence="2" type="ordered locus">COPRO5265_1509</name>
</gene>
<dbReference type="GO" id="GO:0008168">
    <property type="term" value="F:methyltransferase activity"/>
    <property type="evidence" value="ECO:0007669"/>
    <property type="project" value="UniProtKB-KW"/>
</dbReference>
<dbReference type="Proteomes" id="UP000001732">
    <property type="component" value="Chromosome"/>
</dbReference>
<dbReference type="PANTHER" id="PTHR43861:SF1">
    <property type="entry name" value="TRANS-ACONITATE 2-METHYLTRANSFERASE"/>
    <property type="match status" value="1"/>
</dbReference>
<dbReference type="InterPro" id="IPR025714">
    <property type="entry name" value="Methyltranfer_dom"/>
</dbReference>
<dbReference type="Gene3D" id="3.40.50.150">
    <property type="entry name" value="Vaccinia Virus protein VP39"/>
    <property type="match status" value="1"/>
</dbReference>
<dbReference type="InterPro" id="IPR029063">
    <property type="entry name" value="SAM-dependent_MTases_sf"/>
</dbReference>
<keyword evidence="2" id="KW-0489">Methyltransferase</keyword>
<dbReference type="EC" id="2.1.1.-" evidence="2"/>